<gene>
    <name evidence="7" type="primary">yugI</name>
    <name evidence="7" type="ORF">MOHU_10420</name>
</gene>
<dbReference type="GO" id="GO:1990904">
    <property type="term" value="C:ribonucleoprotein complex"/>
    <property type="evidence" value="ECO:0007669"/>
    <property type="project" value="UniProtKB-KW"/>
</dbReference>
<dbReference type="AlphaFoldDB" id="A0A2T0ATY3"/>
<keyword evidence="3" id="KW-0687">Ribonucleoprotein</keyword>
<evidence type="ECO:0000256" key="3">
    <source>
        <dbReference type="ARBA" id="ARBA00023274"/>
    </source>
</evidence>
<evidence type="ECO:0000313" key="8">
    <source>
        <dbReference type="Proteomes" id="UP000238415"/>
    </source>
</evidence>
<dbReference type="GO" id="GO:0003735">
    <property type="term" value="F:structural constituent of ribosome"/>
    <property type="evidence" value="ECO:0007669"/>
    <property type="project" value="TreeGrafter"/>
</dbReference>
<feature type="region of interest" description="Disordered" evidence="5">
    <location>
        <begin position="76"/>
        <end position="97"/>
    </location>
</feature>
<dbReference type="Proteomes" id="UP000238415">
    <property type="component" value="Unassembled WGS sequence"/>
</dbReference>
<dbReference type="EMBL" id="PVXM01000015">
    <property type="protein sequence ID" value="PRR73902.1"/>
    <property type="molecule type" value="Genomic_DNA"/>
</dbReference>
<dbReference type="InterPro" id="IPR050437">
    <property type="entry name" value="Ribos_protein_bS1-like"/>
</dbReference>
<proteinExistence type="inferred from homology"/>
<organism evidence="7 8">
    <name type="scientific">Neomoorella humiferrea</name>
    <dbReference type="NCBI Taxonomy" id="676965"/>
    <lineage>
        <taxon>Bacteria</taxon>
        <taxon>Bacillati</taxon>
        <taxon>Bacillota</taxon>
        <taxon>Clostridia</taxon>
        <taxon>Neomoorellales</taxon>
        <taxon>Neomoorellaceae</taxon>
        <taxon>Neomoorella</taxon>
    </lineage>
</organism>
<evidence type="ECO:0000256" key="1">
    <source>
        <dbReference type="ARBA" id="ARBA00006767"/>
    </source>
</evidence>
<protein>
    <submittedName>
        <fullName evidence="7">General stress protein 13</fullName>
    </submittedName>
</protein>
<evidence type="ECO:0000259" key="6">
    <source>
        <dbReference type="PROSITE" id="PS50126"/>
    </source>
</evidence>
<dbReference type="OrthoDB" id="9810507at2"/>
<comment type="similarity">
    <text evidence="1">Belongs to the bacterial ribosomal protein bS1 family.</text>
</comment>
<accession>A0A2T0ATY3</accession>
<dbReference type="InterPro" id="IPR003029">
    <property type="entry name" value="S1_domain"/>
</dbReference>
<dbReference type="FunFam" id="2.40.50.140:FF:000103">
    <property type="entry name" value="protein RRP5 homolog"/>
    <property type="match status" value="1"/>
</dbReference>
<dbReference type="GO" id="GO:0006412">
    <property type="term" value="P:translation"/>
    <property type="evidence" value="ECO:0007669"/>
    <property type="project" value="TreeGrafter"/>
</dbReference>
<dbReference type="Gene3D" id="2.40.50.140">
    <property type="entry name" value="Nucleic acid-binding proteins"/>
    <property type="match status" value="1"/>
</dbReference>
<dbReference type="InterPro" id="IPR012340">
    <property type="entry name" value="NA-bd_OB-fold"/>
</dbReference>
<dbReference type="GO" id="GO:0003729">
    <property type="term" value="F:mRNA binding"/>
    <property type="evidence" value="ECO:0007669"/>
    <property type="project" value="TreeGrafter"/>
</dbReference>
<dbReference type="CDD" id="cd05692">
    <property type="entry name" value="S1_RPS1_repeat_hs4"/>
    <property type="match status" value="1"/>
</dbReference>
<dbReference type="SMART" id="SM00316">
    <property type="entry name" value="S1"/>
    <property type="match status" value="1"/>
</dbReference>
<evidence type="ECO:0000256" key="2">
    <source>
        <dbReference type="ARBA" id="ARBA00022980"/>
    </source>
</evidence>
<sequence>MSIAVGTVVEGVVSGITRFGAFVELPGGLTGLVHISEVADTYVKDVKDFLKERDRVKVKVINIDENGKIGLSIKQADPNYNENRRENRRRRAAASTSFEDKLARFLKESDERLQDLRRHTEARRGGRSARQ</sequence>
<evidence type="ECO:0000256" key="4">
    <source>
        <dbReference type="ARBA" id="ARBA00025604"/>
    </source>
</evidence>
<dbReference type="Pfam" id="PF00575">
    <property type="entry name" value="S1"/>
    <property type="match status" value="1"/>
</dbReference>
<dbReference type="RefSeq" id="WP_106005031.1">
    <property type="nucleotide sequence ID" value="NZ_CP136419.1"/>
</dbReference>
<dbReference type="SUPFAM" id="SSF50249">
    <property type="entry name" value="Nucleic acid-binding proteins"/>
    <property type="match status" value="1"/>
</dbReference>
<dbReference type="PANTHER" id="PTHR10724:SF7">
    <property type="entry name" value="SMALL RIBOSOMAL SUBUNIT PROTEIN BS1C"/>
    <property type="match status" value="1"/>
</dbReference>
<keyword evidence="2" id="KW-0689">Ribosomal protein</keyword>
<name>A0A2T0ATY3_9FIRM</name>
<feature type="domain" description="S1 motif" evidence="6">
    <location>
        <begin position="6"/>
        <end position="74"/>
    </location>
</feature>
<comment type="function">
    <text evidence="4">Binds mRNA; thus facilitating recognition of the initiation point. It is needed to translate mRNA with a short Shine-Dalgarno (SD) purine-rich sequence.</text>
</comment>
<keyword evidence="8" id="KW-1185">Reference proteome</keyword>
<dbReference type="PROSITE" id="PS50126">
    <property type="entry name" value="S1"/>
    <property type="match status" value="1"/>
</dbReference>
<evidence type="ECO:0000256" key="5">
    <source>
        <dbReference type="SAM" id="MobiDB-lite"/>
    </source>
</evidence>
<comment type="caution">
    <text evidence="7">The sequence shown here is derived from an EMBL/GenBank/DDBJ whole genome shotgun (WGS) entry which is preliminary data.</text>
</comment>
<reference evidence="7 8" key="1">
    <citation type="submission" date="2018-03" db="EMBL/GenBank/DDBJ databases">
        <title>Genome sequence of Moorella humiferrea DSM 23265.</title>
        <authorList>
            <person name="Poehlein A."/>
            <person name="Daniel R."/>
        </authorList>
    </citation>
    <scope>NUCLEOTIDE SEQUENCE [LARGE SCALE GENOMIC DNA]</scope>
    <source>
        <strain evidence="7 8">DSM 23265</strain>
    </source>
</reference>
<dbReference type="PANTHER" id="PTHR10724">
    <property type="entry name" value="30S RIBOSOMAL PROTEIN S1"/>
    <property type="match status" value="1"/>
</dbReference>
<dbReference type="GO" id="GO:0005840">
    <property type="term" value="C:ribosome"/>
    <property type="evidence" value="ECO:0007669"/>
    <property type="project" value="UniProtKB-KW"/>
</dbReference>
<evidence type="ECO:0000313" key="7">
    <source>
        <dbReference type="EMBL" id="PRR73902.1"/>
    </source>
</evidence>